<evidence type="ECO:0000256" key="2">
    <source>
        <dbReference type="SAM" id="Phobius"/>
    </source>
</evidence>
<feature type="region of interest" description="Disordered" evidence="1">
    <location>
        <begin position="292"/>
        <end position="345"/>
    </location>
</feature>
<evidence type="ECO:0000256" key="1">
    <source>
        <dbReference type="SAM" id="MobiDB-lite"/>
    </source>
</evidence>
<organism evidence="3">
    <name type="scientific">Nitratidesulfovibrio vulgaris (strain DSM 19637 / Miyazaki F)</name>
    <name type="common">Desulfovibrio vulgaris</name>
    <dbReference type="NCBI Taxonomy" id="883"/>
    <lineage>
        <taxon>Bacteria</taxon>
        <taxon>Pseudomonadati</taxon>
        <taxon>Thermodesulfobacteriota</taxon>
        <taxon>Desulfovibrionia</taxon>
        <taxon>Desulfovibrionales</taxon>
        <taxon>Desulfovibrionaceae</taxon>
        <taxon>Nitratidesulfovibrio</taxon>
    </lineage>
</organism>
<feature type="transmembrane region" description="Helical" evidence="2">
    <location>
        <begin position="226"/>
        <end position="245"/>
    </location>
</feature>
<gene>
    <name evidence="3" type="ordered locus">DvMF_0390</name>
</gene>
<protein>
    <submittedName>
        <fullName evidence="3">Uncharacterized protein</fullName>
    </submittedName>
</protein>
<feature type="region of interest" description="Disordered" evidence="1">
    <location>
        <begin position="1"/>
        <end position="70"/>
    </location>
</feature>
<feature type="region of interest" description="Disordered" evidence="1">
    <location>
        <begin position="383"/>
        <end position="463"/>
    </location>
</feature>
<keyword evidence="2" id="KW-0472">Membrane</keyword>
<feature type="transmembrane region" description="Helical" evidence="2">
    <location>
        <begin position="180"/>
        <end position="206"/>
    </location>
</feature>
<dbReference type="HOGENOM" id="CLU_590163_0_0_7"/>
<feature type="compositionally biased region" description="Low complexity" evidence="1">
    <location>
        <begin position="334"/>
        <end position="343"/>
    </location>
</feature>
<name>B8DJM5_NITV9</name>
<feature type="compositionally biased region" description="Low complexity" evidence="1">
    <location>
        <begin position="45"/>
        <end position="66"/>
    </location>
</feature>
<feature type="transmembrane region" description="Helical" evidence="2">
    <location>
        <begin position="130"/>
        <end position="159"/>
    </location>
</feature>
<keyword evidence="2" id="KW-0812">Transmembrane</keyword>
<dbReference type="KEGG" id="dvm:DvMF_0390"/>
<feature type="compositionally biased region" description="Basic residues" evidence="1">
    <location>
        <begin position="453"/>
        <end position="463"/>
    </location>
</feature>
<evidence type="ECO:0000313" key="3">
    <source>
        <dbReference type="EMBL" id="ACL07347.1"/>
    </source>
</evidence>
<dbReference type="EMBL" id="CP001197">
    <property type="protein sequence ID" value="ACL07347.1"/>
    <property type="molecule type" value="Genomic_DNA"/>
</dbReference>
<sequence>MFFSKFFSGAKNEPDDAQQTAHASGGTPGDASADATGTSGGAASGSGSDAASGQSAEQASSQAADQSVHDRGRFGGLGDLLGDQERKYVLAYIVIGIVLVEFLVAIVAIWQGVANVQSMPDGTVRFRFPWGGYLVSVAAAPVVVLLVLQVIALGYTRLIKGDPVLTEAQLRQLPPWLQKMLAAVNGVPTFLLLLGVTLLATVIYYFDKVLGFVIRLGESTEHLVLWVGGGVLAAWCVGYLGRMLFAYKVRRMQEEYAYRREVLERTGMIIVDQRSTLAQLPAQGDGMMPRALPGTIDVSPSGGVQATRVLPPAPDGPGDTSYPNDPGDSGGPEGPAASAGQAQTVTHDAEVVPPADSAAGGTTAADVRVAYVVDVVDVHDAPASEVVHEAPGVPAEETSSLPAHAPGSVPDTMSNTIFDEEPGEPGLHEPSGQPASRPASLDLLNSPPAASPKKPRVRKKPAE</sequence>
<accession>B8DJM5</accession>
<dbReference type="eggNOG" id="ENOG50320WJ">
    <property type="taxonomic scope" value="Bacteria"/>
</dbReference>
<feature type="transmembrane region" description="Helical" evidence="2">
    <location>
        <begin position="89"/>
        <end position="110"/>
    </location>
</feature>
<reference evidence="3" key="1">
    <citation type="submission" date="2008-10" db="EMBL/GenBank/DDBJ databases">
        <title>Complete sequence of Desulfovibrio vulgaris str. 'Miyazaki F'.</title>
        <authorList>
            <person name="Lucas S."/>
            <person name="Copeland A."/>
            <person name="Lapidus A."/>
            <person name="Glavina del Rio T."/>
            <person name="Dalin E."/>
            <person name="Tice H."/>
            <person name="Bruce D."/>
            <person name="Goodwin L."/>
            <person name="Pitluck S."/>
            <person name="Sims D."/>
            <person name="Brettin T."/>
            <person name="Detter J.C."/>
            <person name="Han C."/>
            <person name="Larimer F."/>
            <person name="Land M."/>
            <person name="Hauser L."/>
            <person name="Kyrpides N."/>
            <person name="Mikhailova N."/>
            <person name="Hazen T.C."/>
            <person name="Richardson P."/>
        </authorList>
    </citation>
    <scope>NUCLEOTIDE SEQUENCE</scope>
    <source>
        <strain evidence="3">Miyazaki F</strain>
    </source>
</reference>
<dbReference type="AlphaFoldDB" id="B8DJM5"/>
<proteinExistence type="predicted"/>
<keyword evidence="2" id="KW-1133">Transmembrane helix</keyword>